<feature type="compositionally biased region" description="Low complexity" evidence="8">
    <location>
        <begin position="15"/>
        <end position="27"/>
    </location>
</feature>
<evidence type="ECO:0000256" key="9">
    <source>
        <dbReference type="SAM" id="Phobius"/>
    </source>
</evidence>
<dbReference type="CDD" id="cd12830">
    <property type="entry name" value="MtCorA-like"/>
    <property type="match status" value="1"/>
</dbReference>
<dbReference type="Proteomes" id="UP001257948">
    <property type="component" value="Unassembled WGS sequence"/>
</dbReference>
<evidence type="ECO:0000256" key="5">
    <source>
        <dbReference type="ARBA" id="ARBA00022692"/>
    </source>
</evidence>
<keyword evidence="3" id="KW-0813">Transport</keyword>
<evidence type="ECO:0000313" key="10">
    <source>
        <dbReference type="EMBL" id="MDT7840244.1"/>
    </source>
</evidence>
<dbReference type="PANTHER" id="PTHR46494:SF1">
    <property type="entry name" value="CORA FAMILY METAL ION TRANSPORTER (EUROFUNG)"/>
    <property type="match status" value="1"/>
</dbReference>
<dbReference type="RefSeq" id="WP_314198756.1">
    <property type="nucleotide sequence ID" value="NZ_JAVTLL010000003.1"/>
</dbReference>
<dbReference type="InterPro" id="IPR045863">
    <property type="entry name" value="CorA_TM1_TM2"/>
</dbReference>
<evidence type="ECO:0000256" key="7">
    <source>
        <dbReference type="ARBA" id="ARBA00023136"/>
    </source>
</evidence>
<dbReference type="Gene3D" id="3.30.460.20">
    <property type="entry name" value="CorA soluble domain-like"/>
    <property type="match status" value="1"/>
</dbReference>
<gene>
    <name evidence="10" type="ORF">RQC66_05835</name>
</gene>
<feature type="transmembrane region" description="Helical" evidence="9">
    <location>
        <begin position="361"/>
        <end position="381"/>
    </location>
</feature>
<dbReference type="EMBL" id="JAVTLL010000003">
    <property type="protein sequence ID" value="MDT7840244.1"/>
    <property type="molecule type" value="Genomic_DNA"/>
</dbReference>
<dbReference type="PANTHER" id="PTHR46494">
    <property type="entry name" value="CORA FAMILY METAL ION TRANSPORTER (EUROFUNG)"/>
    <property type="match status" value="1"/>
</dbReference>
<feature type="region of interest" description="Disordered" evidence="8">
    <location>
        <begin position="1"/>
        <end position="47"/>
    </location>
</feature>
<protein>
    <submittedName>
        <fullName evidence="10">Magnesium and cobalt transport protein CorA</fullName>
    </submittedName>
</protein>
<evidence type="ECO:0000256" key="3">
    <source>
        <dbReference type="ARBA" id="ARBA00022448"/>
    </source>
</evidence>
<keyword evidence="6 9" id="KW-1133">Transmembrane helix</keyword>
<evidence type="ECO:0000256" key="8">
    <source>
        <dbReference type="SAM" id="MobiDB-lite"/>
    </source>
</evidence>
<evidence type="ECO:0000256" key="4">
    <source>
        <dbReference type="ARBA" id="ARBA00022475"/>
    </source>
</evidence>
<accession>A0ABU3LNA2</accession>
<comment type="subcellular location">
    <subcellularLocation>
        <location evidence="1">Cell membrane</location>
        <topology evidence="1">Multi-pass membrane protein</topology>
    </subcellularLocation>
</comment>
<comment type="similarity">
    <text evidence="2">Belongs to the CorA metal ion transporter (MIT) (TC 1.A.35) family.</text>
</comment>
<reference evidence="11" key="1">
    <citation type="submission" date="2023-07" db="EMBL/GenBank/DDBJ databases">
        <title>Draft genome sequence of the endophytic actinobacterium Streptomyces justiciae WPN32, a potential antibiotic producer.</title>
        <authorList>
            <person name="Yasawong M."/>
            <person name="Pana W."/>
            <person name="Ganta P."/>
            <person name="Santapan N."/>
            <person name="Songngamsuk T."/>
            <person name="Phatcharaharikarn M."/>
            <person name="Kerdtoob S."/>
            <person name="Nantapong N."/>
        </authorList>
    </citation>
    <scope>NUCLEOTIDE SEQUENCE [LARGE SCALE GENOMIC DNA]</scope>
    <source>
        <strain evidence="11">WPN32</strain>
    </source>
</reference>
<feature type="transmembrane region" description="Helical" evidence="9">
    <location>
        <begin position="330"/>
        <end position="349"/>
    </location>
</feature>
<comment type="caution">
    <text evidence="10">The sequence shown here is derived from an EMBL/GenBank/DDBJ whole genome shotgun (WGS) entry which is preliminary data.</text>
</comment>
<evidence type="ECO:0000313" key="11">
    <source>
        <dbReference type="Proteomes" id="UP001257948"/>
    </source>
</evidence>
<dbReference type="SUPFAM" id="SSF144083">
    <property type="entry name" value="Magnesium transport protein CorA, transmembrane region"/>
    <property type="match status" value="1"/>
</dbReference>
<dbReference type="InterPro" id="IPR002523">
    <property type="entry name" value="MgTranspt_CorA/ZnTranspt_ZntB"/>
</dbReference>
<dbReference type="SUPFAM" id="SSF143865">
    <property type="entry name" value="CorA soluble domain-like"/>
    <property type="match status" value="1"/>
</dbReference>
<evidence type="ECO:0000256" key="2">
    <source>
        <dbReference type="ARBA" id="ARBA00009765"/>
    </source>
</evidence>
<evidence type="ECO:0000256" key="6">
    <source>
        <dbReference type="ARBA" id="ARBA00022989"/>
    </source>
</evidence>
<dbReference type="Pfam" id="PF01544">
    <property type="entry name" value="CorA"/>
    <property type="match status" value="1"/>
</dbReference>
<keyword evidence="11" id="KW-1185">Reference proteome</keyword>
<keyword evidence="4" id="KW-1003">Cell membrane</keyword>
<dbReference type="InterPro" id="IPR045861">
    <property type="entry name" value="CorA_cytoplasmic_dom"/>
</dbReference>
<name>A0ABU3LNA2_9ACTN</name>
<dbReference type="Gene3D" id="1.20.58.340">
    <property type="entry name" value="Magnesium transport protein CorA, transmembrane region"/>
    <property type="match status" value="2"/>
</dbReference>
<evidence type="ECO:0000256" key="1">
    <source>
        <dbReference type="ARBA" id="ARBA00004651"/>
    </source>
</evidence>
<keyword evidence="7 9" id="KW-0472">Membrane</keyword>
<organism evidence="10 11">
    <name type="scientific">Streptomyces justiciae</name>
    <dbReference type="NCBI Taxonomy" id="2780140"/>
    <lineage>
        <taxon>Bacteria</taxon>
        <taxon>Bacillati</taxon>
        <taxon>Actinomycetota</taxon>
        <taxon>Actinomycetes</taxon>
        <taxon>Kitasatosporales</taxon>
        <taxon>Streptomycetaceae</taxon>
        <taxon>Streptomyces</taxon>
    </lineage>
</organism>
<sequence>MSERRARPSGKGRGRSAWLRSLAAAATPPTPERRPAPEAEPAPPEAEPASIVQAALYRDGVRVSSPATLAETFRELRLQRSGMAWIGLARPTEAELLSLAAEFDLHPLAVEDAMEAHQRPKLERYGETLFVVLRAARYLDAPEEVDFGELHVFVGPDFVITVRHGAAPDLSAVRGRMEATPDLLKLGPEAVLYAILDAVVDGYAPVVSGVQNDIDEIETEVFRGDPEVSRRIYELSREMVEFQRATRPLVGMLHGLMAGFSKYGTDEELQRYLRDVADHVTHTSERVDGFRQALTEILTVNATLVTQQQNAEMRALAEAGFEQNEEIKKISSWAAILFAPTLVGTIYGMNFVHMPELDWSFGYPFAIGLMGVVCVSLYVIFKRRDWL</sequence>
<keyword evidence="5 9" id="KW-0812">Transmembrane</keyword>
<proteinExistence type="inferred from homology"/>